<sequence length="320" mass="37557">MSDKDYRKIVHDWLRLQNECWLGGDFNAFFDYITPGCERELQEERKRWRMIRNLQEKRRMTPVKCETNILSVDERAGGNQIDVQVLVSVQHVYSIQHQLLDEEKEEWACFRLNRTRDGWKIAKFTTADSPRPGLHNRLITIPSAVNPEPGARSTSSGYNRAKAVQYAETHWNAPNPGYLYFSQDDCTNFVSQCLHAGGIPMQFSQRRDQGWWYRQSGRNHVWSYSWTVAQSFYQYLKGQRSRGLRAVQVQSAEQLEPGDIICYDWEGDGRWNHNVIVTGFDPNGAPLVNAHTTNSRHRYWEYKDSPAWTPRTRYAFFHIL</sequence>
<protein>
    <submittedName>
        <fullName evidence="2">Putative amidase domain-containing protein</fullName>
    </submittedName>
</protein>
<name>A0A1H8H993_9BACL</name>
<organism evidence="2 3">
    <name type="scientific">Lihuaxuella thermophila</name>
    <dbReference type="NCBI Taxonomy" id="1173111"/>
    <lineage>
        <taxon>Bacteria</taxon>
        <taxon>Bacillati</taxon>
        <taxon>Bacillota</taxon>
        <taxon>Bacilli</taxon>
        <taxon>Bacillales</taxon>
        <taxon>Thermoactinomycetaceae</taxon>
        <taxon>Lihuaxuella</taxon>
    </lineage>
</organism>
<accession>A0A1H8H993</accession>
<keyword evidence="3" id="KW-1185">Reference proteome</keyword>
<dbReference type="Proteomes" id="UP000199695">
    <property type="component" value="Unassembled WGS sequence"/>
</dbReference>
<gene>
    <name evidence="2" type="ORF">SAMN05444955_11398</name>
</gene>
<dbReference type="EMBL" id="FOCQ01000013">
    <property type="protein sequence ID" value="SEN52736.1"/>
    <property type="molecule type" value="Genomic_DNA"/>
</dbReference>
<evidence type="ECO:0000259" key="1">
    <source>
        <dbReference type="Pfam" id="PF12671"/>
    </source>
</evidence>
<proteinExistence type="predicted"/>
<dbReference type="RefSeq" id="WP_170839955.1">
    <property type="nucleotide sequence ID" value="NZ_FOCQ01000013.1"/>
</dbReference>
<reference evidence="2 3" key="1">
    <citation type="submission" date="2016-10" db="EMBL/GenBank/DDBJ databases">
        <authorList>
            <person name="de Groot N.N."/>
        </authorList>
    </citation>
    <scope>NUCLEOTIDE SEQUENCE [LARGE SCALE GENOMIC DNA]</scope>
    <source>
        <strain evidence="2 3">DSM 46701</strain>
    </source>
</reference>
<evidence type="ECO:0000313" key="3">
    <source>
        <dbReference type="Proteomes" id="UP000199695"/>
    </source>
</evidence>
<dbReference type="AlphaFoldDB" id="A0A1H8H993"/>
<evidence type="ECO:0000313" key="2">
    <source>
        <dbReference type="EMBL" id="SEN52736.1"/>
    </source>
</evidence>
<feature type="domain" description="Putative amidase" evidence="1">
    <location>
        <begin position="158"/>
        <end position="305"/>
    </location>
</feature>
<dbReference type="PANTHER" id="PTHR40032:SF1">
    <property type="entry name" value="EXPORTED PROTEIN"/>
    <property type="match status" value="1"/>
</dbReference>
<dbReference type="Pfam" id="PF12671">
    <property type="entry name" value="Amidase_6"/>
    <property type="match status" value="1"/>
</dbReference>
<dbReference type="PANTHER" id="PTHR40032">
    <property type="entry name" value="EXPORTED PROTEIN-RELATED"/>
    <property type="match status" value="1"/>
</dbReference>
<dbReference type="Gene3D" id="3.90.1720.10">
    <property type="entry name" value="endopeptidase domain like (from Nostoc punctiforme)"/>
    <property type="match status" value="1"/>
</dbReference>
<dbReference type="InterPro" id="IPR024301">
    <property type="entry name" value="Amidase_6"/>
</dbReference>
<dbReference type="STRING" id="1173111.SAMN05444955_11398"/>